<evidence type="ECO:0000256" key="1">
    <source>
        <dbReference type="ARBA" id="ARBA00001933"/>
    </source>
</evidence>
<dbReference type="AlphaFoldDB" id="A0A7C9NCS4"/>
<accession>A0A7C9NCS4</accession>
<dbReference type="InterPro" id="IPR015424">
    <property type="entry name" value="PyrdxlP-dep_Trfase"/>
</dbReference>
<evidence type="ECO:0000313" key="5">
    <source>
        <dbReference type="EMBL" id="NBI34708.1"/>
    </source>
</evidence>
<comment type="cofactor">
    <cofactor evidence="1">
        <name>pyridoxal 5'-phosphate</name>
        <dbReference type="ChEBI" id="CHEBI:597326"/>
    </cofactor>
</comment>
<reference evidence="5" key="1">
    <citation type="submission" date="2018-08" db="EMBL/GenBank/DDBJ databases">
        <title>Murine metabolic-syndrome-specific gut microbial biobank.</title>
        <authorList>
            <person name="Liu C."/>
        </authorList>
    </citation>
    <scope>NUCLEOTIDE SEQUENCE [LARGE SCALE GENOMIC DNA]</scope>
    <source>
        <strain evidence="5">Z82</strain>
    </source>
</reference>
<evidence type="ECO:0000259" key="4">
    <source>
        <dbReference type="Pfam" id="PF01212"/>
    </source>
</evidence>
<comment type="caution">
    <text evidence="5">The sequence shown here is derived from an EMBL/GenBank/DDBJ whole genome shotgun (WGS) entry which is preliminary data.</text>
</comment>
<dbReference type="GO" id="GO:0016829">
    <property type="term" value="F:lyase activity"/>
    <property type="evidence" value="ECO:0007669"/>
    <property type="project" value="InterPro"/>
</dbReference>
<dbReference type="EMBL" id="QWKH01000042">
    <property type="protein sequence ID" value="NBI34708.1"/>
    <property type="molecule type" value="Genomic_DNA"/>
</dbReference>
<organism evidence="5">
    <name type="scientific">Muribaculaceae bacterium Z82</name>
    <dbReference type="NCBI Taxonomy" id="2304548"/>
    <lineage>
        <taxon>Bacteria</taxon>
        <taxon>Pseudomonadati</taxon>
        <taxon>Bacteroidota</taxon>
        <taxon>Bacteroidia</taxon>
        <taxon>Bacteroidales</taxon>
        <taxon>Muribaculaceae</taxon>
    </lineage>
</organism>
<dbReference type="Gene3D" id="3.40.640.10">
    <property type="entry name" value="Type I PLP-dependent aspartate aminotransferase-like (Major domain)"/>
    <property type="match status" value="1"/>
</dbReference>
<protein>
    <submittedName>
        <fullName evidence="5">Low specificity L-threonine aldolase</fullName>
    </submittedName>
</protein>
<dbReference type="PANTHER" id="PTHR48097:SF5">
    <property type="entry name" value="LOW SPECIFICITY L-THREONINE ALDOLASE"/>
    <property type="match status" value="1"/>
</dbReference>
<dbReference type="Pfam" id="PF01212">
    <property type="entry name" value="Beta_elim_lyase"/>
    <property type="match status" value="1"/>
</dbReference>
<keyword evidence="3" id="KW-0663">Pyridoxal phosphate</keyword>
<feature type="domain" description="Aromatic amino acid beta-eliminating lyase/threonine aldolase" evidence="4">
    <location>
        <begin position="5"/>
        <end position="214"/>
    </location>
</feature>
<dbReference type="PANTHER" id="PTHR48097">
    <property type="entry name" value="L-THREONINE ALDOLASE-RELATED"/>
    <property type="match status" value="1"/>
</dbReference>
<sequence length="408" mass="43765">MLHFDSDYMEGAHPAVIERLAATNLDQTSGYGTDEVCESARDRIRTACTAPEAAVYFLVGGTQANIVALDQLLNPWEGVVAANTGHINGHEAGALEGLGHKILPLPHHQGKLDAEEVRALAEAYWGDENRDHMVAPGVVYISQPTEYGTVYSLPELEALSQICRDFALRLFVDGARLGYGLAAQLPEGVALPALPDLARLADGFYIGGTKVGALFGEAVVFPHPAAPANLASTSFGCRLPESEQARALALRTCEPLDSHFFTIVKKRGALLAKGRMLGIQFDELFKPNGAEGADAAEDGESVSVVEAVGDAGAAANASDETRYLACGRHGVQQAQKLQRAFVDAGYELAMESPTNQVFPIFTDADRARLDPHATYGFWERTLDGRTVTRFACSWATRPEDVDALIALL</sequence>
<evidence type="ECO:0000256" key="2">
    <source>
        <dbReference type="ARBA" id="ARBA00006966"/>
    </source>
</evidence>
<name>A0A7C9NCS4_9BACT</name>
<proteinExistence type="inferred from homology"/>
<dbReference type="Gene3D" id="3.90.1150.10">
    <property type="entry name" value="Aspartate Aminotransferase, domain 1"/>
    <property type="match status" value="1"/>
</dbReference>
<dbReference type="InterPro" id="IPR015421">
    <property type="entry name" value="PyrdxlP-dep_Trfase_major"/>
</dbReference>
<gene>
    <name evidence="5" type="ORF">D1639_06630</name>
</gene>
<dbReference type="InterPro" id="IPR015422">
    <property type="entry name" value="PyrdxlP-dep_Trfase_small"/>
</dbReference>
<dbReference type="InterPro" id="IPR001597">
    <property type="entry name" value="ArAA_b-elim_lyase/Thr_aldolase"/>
</dbReference>
<dbReference type="GO" id="GO:0006520">
    <property type="term" value="P:amino acid metabolic process"/>
    <property type="evidence" value="ECO:0007669"/>
    <property type="project" value="InterPro"/>
</dbReference>
<comment type="similarity">
    <text evidence="2">Belongs to the threonine aldolase family.</text>
</comment>
<evidence type="ECO:0000256" key="3">
    <source>
        <dbReference type="ARBA" id="ARBA00022898"/>
    </source>
</evidence>
<dbReference type="SUPFAM" id="SSF53383">
    <property type="entry name" value="PLP-dependent transferases"/>
    <property type="match status" value="1"/>
</dbReference>